<dbReference type="Gene3D" id="4.10.640.10">
    <property type="entry name" value="Ribosomal protein S18"/>
    <property type="match status" value="1"/>
</dbReference>
<sequence length="85" mass="9789">MAQRSSSHRPQTQRNKPRIKSCDFCANGVKAIDYKNVQALTRYTSSYSKILPRRKSGVCSKHQRKLAMAIKRARFMALMPYTPRA</sequence>
<protein>
    <recommendedName>
        <fullName evidence="4">Small ribosomal subunit protein bS18</fullName>
    </recommendedName>
</protein>
<keyword evidence="2 4" id="KW-0689">Ribosomal protein</keyword>
<evidence type="ECO:0000313" key="7">
    <source>
        <dbReference type="Proteomes" id="UP000177817"/>
    </source>
</evidence>
<dbReference type="Proteomes" id="UP000177817">
    <property type="component" value="Unassembled WGS sequence"/>
</dbReference>
<dbReference type="GO" id="GO:0006412">
    <property type="term" value="P:translation"/>
    <property type="evidence" value="ECO:0007669"/>
    <property type="project" value="UniProtKB-UniRule"/>
</dbReference>
<name>A0A1G2BMK3_9BACT</name>
<evidence type="ECO:0000313" key="6">
    <source>
        <dbReference type="EMBL" id="OGY89789.1"/>
    </source>
</evidence>
<organism evidence="6 7">
    <name type="scientific">Candidatus Komeilibacteria bacterium RIFCSPHIGHO2_01_FULL_52_14</name>
    <dbReference type="NCBI Taxonomy" id="1798549"/>
    <lineage>
        <taxon>Bacteria</taxon>
        <taxon>Candidatus Komeiliibacteriota</taxon>
    </lineage>
</organism>
<dbReference type="EMBL" id="MHKK01000024">
    <property type="protein sequence ID" value="OGY89789.1"/>
    <property type="molecule type" value="Genomic_DNA"/>
</dbReference>
<comment type="similarity">
    <text evidence="1 4 5">Belongs to the bacterial ribosomal protein bS18 family.</text>
</comment>
<dbReference type="HAMAP" id="MF_00270">
    <property type="entry name" value="Ribosomal_bS18"/>
    <property type="match status" value="1"/>
</dbReference>
<dbReference type="GO" id="GO:0003735">
    <property type="term" value="F:structural constituent of ribosome"/>
    <property type="evidence" value="ECO:0007669"/>
    <property type="project" value="InterPro"/>
</dbReference>
<dbReference type="GO" id="GO:0022627">
    <property type="term" value="C:cytosolic small ribosomal subunit"/>
    <property type="evidence" value="ECO:0007669"/>
    <property type="project" value="TreeGrafter"/>
</dbReference>
<keyword evidence="4" id="KW-0694">RNA-binding</keyword>
<comment type="caution">
    <text evidence="6">The sequence shown here is derived from an EMBL/GenBank/DDBJ whole genome shotgun (WGS) entry which is preliminary data.</text>
</comment>
<keyword evidence="3 4" id="KW-0687">Ribonucleoprotein</keyword>
<dbReference type="SUPFAM" id="SSF46911">
    <property type="entry name" value="Ribosomal protein S18"/>
    <property type="match status" value="1"/>
</dbReference>
<evidence type="ECO:0000256" key="1">
    <source>
        <dbReference type="ARBA" id="ARBA00005589"/>
    </source>
</evidence>
<evidence type="ECO:0000256" key="5">
    <source>
        <dbReference type="RuleBase" id="RU003910"/>
    </source>
</evidence>
<dbReference type="GO" id="GO:0070181">
    <property type="term" value="F:small ribosomal subunit rRNA binding"/>
    <property type="evidence" value="ECO:0007669"/>
    <property type="project" value="TreeGrafter"/>
</dbReference>
<gene>
    <name evidence="4" type="primary">rpsR</name>
    <name evidence="6" type="ORF">A2677_01625</name>
</gene>
<keyword evidence="4" id="KW-0699">rRNA-binding</keyword>
<dbReference type="Pfam" id="PF01084">
    <property type="entry name" value="Ribosomal_S18"/>
    <property type="match status" value="1"/>
</dbReference>
<dbReference type="PANTHER" id="PTHR13479">
    <property type="entry name" value="30S RIBOSOMAL PROTEIN S18"/>
    <property type="match status" value="1"/>
</dbReference>
<dbReference type="PANTHER" id="PTHR13479:SF40">
    <property type="entry name" value="SMALL RIBOSOMAL SUBUNIT PROTEIN BS18M"/>
    <property type="match status" value="1"/>
</dbReference>
<accession>A0A1G2BMK3</accession>
<comment type="subunit">
    <text evidence="4">Part of the 30S ribosomal subunit. Forms a tight heterodimer with protein bS6.</text>
</comment>
<evidence type="ECO:0000256" key="4">
    <source>
        <dbReference type="HAMAP-Rule" id="MF_00270"/>
    </source>
</evidence>
<evidence type="ECO:0000256" key="3">
    <source>
        <dbReference type="ARBA" id="ARBA00023274"/>
    </source>
</evidence>
<proteinExistence type="inferred from homology"/>
<comment type="function">
    <text evidence="4">Binds as a heterodimer with protein bS6 to the central domain of the 16S rRNA, where it helps stabilize the platform of the 30S subunit.</text>
</comment>
<dbReference type="InterPro" id="IPR036870">
    <property type="entry name" value="Ribosomal_bS18_sf"/>
</dbReference>
<evidence type="ECO:0000256" key="2">
    <source>
        <dbReference type="ARBA" id="ARBA00022980"/>
    </source>
</evidence>
<dbReference type="PRINTS" id="PR00974">
    <property type="entry name" value="RIBOSOMALS18"/>
</dbReference>
<dbReference type="AlphaFoldDB" id="A0A1G2BMK3"/>
<reference evidence="6 7" key="1">
    <citation type="journal article" date="2016" name="Nat. Commun.">
        <title>Thousands of microbial genomes shed light on interconnected biogeochemical processes in an aquifer system.</title>
        <authorList>
            <person name="Anantharaman K."/>
            <person name="Brown C.T."/>
            <person name="Hug L.A."/>
            <person name="Sharon I."/>
            <person name="Castelle C.J."/>
            <person name="Probst A.J."/>
            <person name="Thomas B.C."/>
            <person name="Singh A."/>
            <person name="Wilkins M.J."/>
            <person name="Karaoz U."/>
            <person name="Brodie E.L."/>
            <person name="Williams K.H."/>
            <person name="Hubbard S.S."/>
            <person name="Banfield J.F."/>
        </authorList>
    </citation>
    <scope>NUCLEOTIDE SEQUENCE [LARGE SCALE GENOMIC DNA]</scope>
</reference>
<dbReference type="NCBIfam" id="TIGR00165">
    <property type="entry name" value="S18"/>
    <property type="match status" value="1"/>
</dbReference>
<dbReference type="InterPro" id="IPR001648">
    <property type="entry name" value="Ribosomal_bS18"/>
</dbReference>